<comment type="caution">
    <text evidence="1">The sequence shown here is derived from an EMBL/GenBank/DDBJ whole genome shotgun (WGS) entry which is preliminary data.</text>
</comment>
<accession>A0A812I768</accession>
<dbReference type="AlphaFoldDB" id="A0A812I768"/>
<reference evidence="1" key="1">
    <citation type="submission" date="2021-02" db="EMBL/GenBank/DDBJ databases">
        <authorList>
            <person name="Dougan E. K."/>
            <person name="Rhodes N."/>
            <person name="Thang M."/>
            <person name="Chan C."/>
        </authorList>
    </citation>
    <scope>NUCLEOTIDE SEQUENCE</scope>
</reference>
<evidence type="ECO:0000313" key="1">
    <source>
        <dbReference type="EMBL" id="CAE6972888.1"/>
    </source>
</evidence>
<sequence length="266" mass="29113">MSRAAFAAHGVLRSPGAFPPRLCAALRKEALALLEKVQGVSPFALSHQLRRWLTDPIRAPAARHILRAPLTPPVSEALQHLVPVAQQLGLREDARLVELNYTVSLPGAPSQEMHSDISPMNETQRVVTFWAAVQAVHASMGPTEIWPGSHQVARTFIGSLPPALQRQRKVPEYMYVDGEYQAVSPSGEPITEEQLEEERQASAEAAAELKRRVRAGHLEAMTSACGDVVAMDCRVFHRGSANSSSEARVLFNASFQEAPRCVGFRV</sequence>
<evidence type="ECO:0000313" key="2">
    <source>
        <dbReference type="Proteomes" id="UP000604046"/>
    </source>
</evidence>
<dbReference type="EMBL" id="CAJNDS010000165">
    <property type="protein sequence ID" value="CAE6972888.1"/>
    <property type="molecule type" value="Genomic_DNA"/>
</dbReference>
<dbReference type="PANTHER" id="PTHR37563:SF2">
    <property type="entry name" value="PHYTANOYL-COA DIOXYGENASE FAMILY PROTEIN (AFU_ORTHOLOGUE AFUA_2G03330)"/>
    <property type="match status" value="1"/>
</dbReference>
<dbReference type="InterPro" id="IPR051961">
    <property type="entry name" value="Fungal_Metabolite_Diox"/>
</dbReference>
<name>A0A812I768_9DINO</name>
<dbReference type="Pfam" id="PF05721">
    <property type="entry name" value="PhyH"/>
    <property type="match status" value="1"/>
</dbReference>
<dbReference type="InterPro" id="IPR008775">
    <property type="entry name" value="Phytyl_CoA_dOase-like"/>
</dbReference>
<dbReference type="Gene3D" id="2.60.120.620">
    <property type="entry name" value="q2cbj1_9rhob like domain"/>
    <property type="match status" value="1"/>
</dbReference>
<protein>
    <submittedName>
        <fullName evidence="1">Uncharacterized protein</fullName>
    </submittedName>
</protein>
<dbReference type="PANTHER" id="PTHR37563">
    <property type="entry name" value="PHYTANOYL-COA DIOXYGENASE FAMILY PROTEIN (AFU_ORTHOLOGUE AFUA_2G03330)"/>
    <property type="match status" value="1"/>
</dbReference>
<dbReference type="SUPFAM" id="SSF51197">
    <property type="entry name" value="Clavaminate synthase-like"/>
    <property type="match status" value="1"/>
</dbReference>
<dbReference type="Proteomes" id="UP000604046">
    <property type="component" value="Unassembled WGS sequence"/>
</dbReference>
<keyword evidence="2" id="KW-1185">Reference proteome</keyword>
<organism evidence="1 2">
    <name type="scientific">Symbiodinium natans</name>
    <dbReference type="NCBI Taxonomy" id="878477"/>
    <lineage>
        <taxon>Eukaryota</taxon>
        <taxon>Sar</taxon>
        <taxon>Alveolata</taxon>
        <taxon>Dinophyceae</taxon>
        <taxon>Suessiales</taxon>
        <taxon>Symbiodiniaceae</taxon>
        <taxon>Symbiodinium</taxon>
    </lineage>
</organism>
<gene>
    <name evidence="1" type="ORF">SNAT2548_LOCUS2752</name>
</gene>
<proteinExistence type="predicted"/>
<dbReference type="OrthoDB" id="198655at2759"/>